<dbReference type="EMBL" id="BAABIC010000033">
    <property type="protein sequence ID" value="GAA4711881.1"/>
    <property type="molecule type" value="Genomic_DNA"/>
</dbReference>
<feature type="domain" description="HTH lysR-type" evidence="5">
    <location>
        <begin position="1"/>
        <end position="58"/>
    </location>
</feature>
<keyword evidence="7" id="KW-1185">Reference proteome</keyword>
<dbReference type="PANTHER" id="PTHR30126">
    <property type="entry name" value="HTH-TYPE TRANSCRIPTIONAL REGULATOR"/>
    <property type="match status" value="1"/>
</dbReference>
<name>A0ABP8XQS1_9PSEU</name>
<dbReference type="InterPro" id="IPR036388">
    <property type="entry name" value="WH-like_DNA-bd_sf"/>
</dbReference>
<dbReference type="RefSeq" id="WP_345384446.1">
    <property type="nucleotide sequence ID" value="NZ_BAABIC010000033.1"/>
</dbReference>
<dbReference type="Gene3D" id="1.10.10.10">
    <property type="entry name" value="Winged helix-like DNA-binding domain superfamily/Winged helix DNA-binding domain"/>
    <property type="match status" value="1"/>
</dbReference>
<accession>A0ABP8XQS1</accession>
<evidence type="ECO:0000256" key="1">
    <source>
        <dbReference type="ARBA" id="ARBA00009437"/>
    </source>
</evidence>
<dbReference type="Proteomes" id="UP001500325">
    <property type="component" value="Unassembled WGS sequence"/>
</dbReference>
<dbReference type="InterPro" id="IPR036390">
    <property type="entry name" value="WH_DNA-bd_sf"/>
</dbReference>
<comment type="similarity">
    <text evidence="1">Belongs to the LysR transcriptional regulatory family.</text>
</comment>
<protein>
    <submittedName>
        <fullName evidence="6">LysR substrate-binding domain-containing protein</fullName>
    </submittedName>
</protein>
<dbReference type="SUPFAM" id="SSF53850">
    <property type="entry name" value="Periplasmic binding protein-like II"/>
    <property type="match status" value="1"/>
</dbReference>
<evidence type="ECO:0000313" key="6">
    <source>
        <dbReference type="EMBL" id="GAA4711881.1"/>
    </source>
</evidence>
<reference evidence="7" key="1">
    <citation type="journal article" date="2019" name="Int. J. Syst. Evol. Microbiol.">
        <title>The Global Catalogue of Microorganisms (GCM) 10K type strain sequencing project: providing services to taxonomists for standard genome sequencing and annotation.</title>
        <authorList>
            <consortium name="The Broad Institute Genomics Platform"/>
            <consortium name="The Broad Institute Genome Sequencing Center for Infectious Disease"/>
            <person name="Wu L."/>
            <person name="Ma J."/>
        </authorList>
    </citation>
    <scope>NUCLEOTIDE SEQUENCE [LARGE SCALE GENOMIC DNA]</scope>
    <source>
        <strain evidence="7">JCM 18055</strain>
    </source>
</reference>
<dbReference type="SUPFAM" id="SSF46785">
    <property type="entry name" value="Winged helix' DNA-binding domain"/>
    <property type="match status" value="1"/>
</dbReference>
<evidence type="ECO:0000259" key="5">
    <source>
        <dbReference type="PROSITE" id="PS50931"/>
    </source>
</evidence>
<dbReference type="Pfam" id="PF00126">
    <property type="entry name" value="HTH_1"/>
    <property type="match status" value="1"/>
</dbReference>
<evidence type="ECO:0000256" key="4">
    <source>
        <dbReference type="ARBA" id="ARBA00023163"/>
    </source>
</evidence>
<evidence type="ECO:0000256" key="3">
    <source>
        <dbReference type="ARBA" id="ARBA00023125"/>
    </source>
</evidence>
<dbReference type="PRINTS" id="PR00039">
    <property type="entry name" value="HTHLYSR"/>
</dbReference>
<dbReference type="PROSITE" id="PS50931">
    <property type="entry name" value="HTH_LYSR"/>
    <property type="match status" value="1"/>
</dbReference>
<dbReference type="InterPro" id="IPR000847">
    <property type="entry name" value="LysR_HTH_N"/>
</dbReference>
<gene>
    <name evidence="6" type="ORF">GCM10023215_62980</name>
</gene>
<sequence length="315" mass="33999">MELRQFEYFLAVVREGGFSRAARTLHVGQPALSKQVRNLERELRVDLLFRGPDGVVPTPAGRRLEGILSDIFVHVSGIKDAVREAAAGGISGTVSVGISPTLMPALAAPLSAELEKRHPALSVRIVEALPMFLNEWLESYRLDVGLFTRWPAPGTDPVPKLTYRRIGVERVVLTAAGAAATRSRWNGVPDYARCAGILQELPLVTTPGFLLLLEERRDLTEMLSPLTSEIDSVHTVRDMVLRGEVCSVLPVTYIREDLAAGRLIAASFAPPLRRELVGVTPTGRTPSGAVQVVIETARARLTELASADDAGAGTG</sequence>
<dbReference type="PANTHER" id="PTHR30126:SF39">
    <property type="entry name" value="HTH-TYPE TRANSCRIPTIONAL REGULATOR CYSL"/>
    <property type="match status" value="1"/>
</dbReference>
<dbReference type="Gene3D" id="3.40.190.10">
    <property type="entry name" value="Periplasmic binding protein-like II"/>
    <property type="match status" value="2"/>
</dbReference>
<evidence type="ECO:0000313" key="7">
    <source>
        <dbReference type="Proteomes" id="UP001500325"/>
    </source>
</evidence>
<dbReference type="InterPro" id="IPR005119">
    <property type="entry name" value="LysR_subst-bd"/>
</dbReference>
<keyword evidence="3" id="KW-0238">DNA-binding</keyword>
<organism evidence="6 7">
    <name type="scientific">Pseudonocardia yuanmonensis</name>
    <dbReference type="NCBI Taxonomy" id="1095914"/>
    <lineage>
        <taxon>Bacteria</taxon>
        <taxon>Bacillati</taxon>
        <taxon>Actinomycetota</taxon>
        <taxon>Actinomycetes</taxon>
        <taxon>Pseudonocardiales</taxon>
        <taxon>Pseudonocardiaceae</taxon>
        <taxon>Pseudonocardia</taxon>
    </lineage>
</organism>
<keyword evidence="2" id="KW-0805">Transcription regulation</keyword>
<dbReference type="Pfam" id="PF03466">
    <property type="entry name" value="LysR_substrate"/>
    <property type="match status" value="1"/>
</dbReference>
<comment type="caution">
    <text evidence="6">The sequence shown here is derived from an EMBL/GenBank/DDBJ whole genome shotgun (WGS) entry which is preliminary data.</text>
</comment>
<proteinExistence type="inferred from homology"/>
<keyword evidence="4" id="KW-0804">Transcription</keyword>
<evidence type="ECO:0000256" key="2">
    <source>
        <dbReference type="ARBA" id="ARBA00023015"/>
    </source>
</evidence>